<evidence type="ECO:0000256" key="1">
    <source>
        <dbReference type="ARBA" id="ARBA00001922"/>
    </source>
</evidence>
<dbReference type="SUPFAM" id="SSF52242">
    <property type="entry name" value="Cobalamin (vitamin B12)-binding domain"/>
    <property type="match status" value="1"/>
</dbReference>
<comment type="caution">
    <text evidence="7">The sequence shown here is derived from an EMBL/GenBank/DDBJ whole genome shotgun (WGS) entry which is preliminary data.</text>
</comment>
<evidence type="ECO:0000256" key="2">
    <source>
        <dbReference type="ARBA" id="ARBA00022628"/>
    </source>
</evidence>
<sequence>MSEERPIRVLIAKPGLDGHDRGAKVVAMGLRDAGFEVIFTGIRQTPDEIAEAVLQEDAQVVGLSCLSGAHRTLFPRTVEALRTRGCGDVLVIGGGTIPEGDIGYLKECGVEEVFPTGTLISRIAEYIRENVQATGTASP</sequence>
<keyword evidence="2" id="KW-0846">Cobalamin</keyword>
<dbReference type="Pfam" id="PF02310">
    <property type="entry name" value="B12-binding"/>
    <property type="match status" value="1"/>
</dbReference>
<dbReference type="PANTHER" id="PTHR48101">
    <property type="entry name" value="METHYLMALONYL-COA MUTASE, MITOCHONDRIAL-RELATED"/>
    <property type="match status" value="1"/>
</dbReference>
<comment type="cofactor">
    <cofactor evidence="1">
        <name>adenosylcob(III)alamin</name>
        <dbReference type="ChEBI" id="CHEBI:18408"/>
    </cofactor>
</comment>
<dbReference type="GO" id="GO:0046872">
    <property type="term" value="F:metal ion binding"/>
    <property type="evidence" value="ECO:0007669"/>
    <property type="project" value="UniProtKB-KW"/>
</dbReference>
<dbReference type="GO" id="GO:0016853">
    <property type="term" value="F:isomerase activity"/>
    <property type="evidence" value="ECO:0007669"/>
    <property type="project" value="UniProtKB-KW"/>
</dbReference>
<gene>
    <name evidence="7" type="ORF">LCGC14_1488930</name>
</gene>
<dbReference type="PROSITE" id="PS51332">
    <property type="entry name" value="B12_BINDING"/>
    <property type="match status" value="1"/>
</dbReference>
<keyword evidence="3" id="KW-0479">Metal-binding</keyword>
<dbReference type="EMBL" id="LAZR01010685">
    <property type="protein sequence ID" value="KKM65672.1"/>
    <property type="molecule type" value="Genomic_DNA"/>
</dbReference>
<evidence type="ECO:0000256" key="5">
    <source>
        <dbReference type="ARBA" id="ARBA00023285"/>
    </source>
</evidence>
<name>A0A0F9M961_9ZZZZ</name>
<dbReference type="Gene3D" id="3.40.50.280">
    <property type="entry name" value="Cobalamin-binding domain"/>
    <property type="match status" value="1"/>
</dbReference>
<proteinExistence type="predicted"/>
<evidence type="ECO:0000256" key="4">
    <source>
        <dbReference type="ARBA" id="ARBA00023235"/>
    </source>
</evidence>
<reference evidence="7" key="1">
    <citation type="journal article" date="2015" name="Nature">
        <title>Complex archaea that bridge the gap between prokaryotes and eukaryotes.</title>
        <authorList>
            <person name="Spang A."/>
            <person name="Saw J.H."/>
            <person name="Jorgensen S.L."/>
            <person name="Zaremba-Niedzwiedzka K."/>
            <person name="Martijn J."/>
            <person name="Lind A.E."/>
            <person name="van Eijk R."/>
            <person name="Schleper C."/>
            <person name="Guy L."/>
            <person name="Ettema T.J."/>
        </authorList>
    </citation>
    <scope>NUCLEOTIDE SEQUENCE</scope>
</reference>
<dbReference type="NCBIfam" id="TIGR00640">
    <property type="entry name" value="acid_CoA_mut_C"/>
    <property type="match status" value="1"/>
</dbReference>
<dbReference type="PANTHER" id="PTHR48101:SF1">
    <property type="entry name" value="METHYLMALONYL-COA MUTASE, LARGE SUBUNIT"/>
    <property type="match status" value="1"/>
</dbReference>
<evidence type="ECO:0000256" key="3">
    <source>
        <dbReference type="ARBA" id="ARBA00022723"/>
    </source>
</evidence>
<dbReference type="InterPro" id="IPR036724">
    <property type="entry name" value="Cobalamin-bd_sf"/>
</dbReference>
<dbReference type="GO" id="GO:0031419">
    <property type="term" value="F:cobalamin binding"/>
    <property type="evidence" value="ECO:0007669"/>
    <property type="project" value="UniProtKB-KW"/>
</dbReference>
<protein>
    <recommendedName>
        <fullName evidence="6">B12-binding domain-containing protein</fullName>
    </recommendedName>
</protein>
<organism evidence="7">
    <name type="scientific">marine sediment metagenome</name>
    <dbReference type="NCBI Taxonomy" id="412755"/>
    <lineage>
        <taxon>unclassified sequences</taxon>
        <taxon>metagenomes</taxon>
        <taxon>ecological metagenomes</taxon>
    </lineage>
</organism>
<dbReference type="CDD" id="cd02071">
    <property type="entry name" value="MM_CoA_mut_B12_BD"/>
    <property type="match status" value="1"/>
</dbReference>
<feature type="domain" description="B12-binding" evidence="6">
    <location>
        <begin position="6"/>
        <end position="134"/>
    </location>
</feature>
<evidence type="ECO:0000313" key="7">
    <source>
        <dbReference type="EMBL" id="KKM65672.1"/>
    </source>
</evidence>
<accession>A0A0F9M961</accession>
<keyword evidence="5" id="KW-0170">Cobalt</keyword>
<keyword evidence="4" id="KW-0413">Isomerase</keyword>
<evidence type="ECO:0000259" key="6">
    <source>
        <dbReference type="PROSITE" id="PS51332"/>
    </source>
</evidence>
<dbReference type="InterPro" id="IPR006158">
    <property type="entry name" value="Cobalamin-bd"/>
</dbReference>
<dbReference type="AlphaFoldDB" id="A0A0F9M961"/>
<dbReference type="InterPro" id="IPR006159">
    <property type="entry name" value="Acid_CoA_mut_C"/>
</dbReference>